<dbReference type="AlphaFoldDB" id="A0A0F9RKI7"/>
<name>A0A0F9RKI7_9ZZZZ</name>
<protein>
    <submittedName>
        <fullName evidence="1">Uncharacterized protein</fullName>
    </submittedName>
</protein>
<accession>A0A0F9RKI7</accession>
<dbReference type="EMBL" id="LAZR01000819">
    <property type="protein sequence ID" value="KKN57085.1"/>
    <property type="molecule type" value="Genomic_DNA"/>
</dbReference>
<comment type="caution">
    <text evidence="1">The sequence shown here is derived from an EMBL/GenBank/DDBJ whole genome shotgun (WGS) entry which is preliminary data.</text>
</comment>
<proteinExistence type="predicted"/>
<sequence length="61" mass="7205">MPIYRRKDDGIEGEKIAFNCRKHVLHKKPIRRTSTHRAKAGTLDNAFCIIEKEFRLLPKKE</sequence>
<gene>
    <name evidence="1" type="ORF">LCGC14_0565570</name>
</gene>
<reference evidence="1" key="1">
    <citation type="journal article" date="2015" name="Nature">
        <title>Complex archaea that bridge the gap between prokaryotes and eukaryotes.</title>
        <authorList>
            <person name="Spang A."/>
            <person name="Saw J.H."/>
            <person name="Jorgensen S.L."/>
            <person name="Zaremba-Niedzwiedzka K."/>
            <person name="Martijn J."/>
            <person name="Lind A.E."/>
            <person name="van Eijk R."/>
            <person name="Schleper C."/>
            <person name="Guy L."/>
            <person name="Ettema T.J."/>
        </authorList>
    </citation>
    <scope>NUCLEOTIDE SEQUENCE</scope>
</reference>
<evidence type="ECO:0000313" key="1">
    <source>
        <dbReference type="EMBL" id="KKN57085.1"/>
    </source>
</evidence>
<organism evidence="1">
    <name type="scientific">marine sediment metagenome</name>
    <dbReference type="NCBI Taxonomy" id="412755"/>
    <lineage>
        <taxon>unclassified sequences</taxon>
        <taxon>metagenomes</taxon>
        <taxon>ecological metagenomes</taxon>
    </lineage>
</organism>